<feature type="signal peptide" evidence="3">
    <location>
        <begin position="1"/>
        <end position="23"/>
    </location>
</feature>
<dbReference type="SUPFAM" id="SSF51261">
    <property type="entry name" value="Duplicated hybrid motif"/>
    <property type="match status" value="1"/>
</dbReference>
<reference evidence="5" key="1">
    <citation type="submission" date="2020-02" db="EMBL/GenBank/DDBJ databases">
        <authorList>
            <person name="Meier V. D."/>
        </authorList>
    </citation>
    <scope>NUCLEOTIDE SEQUENCE</scope>
    <source>
        <strain evidence="5">AVDCRST_MAG81</strain>
    </source>
</reference>
<dbReference type="Pfam" id="PF01551">
    <property type="entry name" value="Peptidase_M23"/>
    <property type="match status" value="1"/>
</dbReference>
<gene>
    <name evidence="5" type="ORF">AVDCRST_MAG81-3511</name>
</gene>
<accession>A0A6J4VSL0</accession>
<protein>
    <submittedName>
        <fullName evidence="5">Membrane proteins related to metalloendopeptidases</fullName>
    </submittedName>
</protein>
<dbReference type="PANTHER" id="PTHR21666:SF289">
    <property type="entry name" value="L-ALA--D-GLU ENDOPEPTIDASE"/>
    <property type="match status" value="1"/>
</dbReference>
<dbReference type="Gene3D" id="2.70.70.10">
    <property type="entry name" value="Glucose Permease (Domain IIA)"/>
    <property type="match status" value="1"/>
</dbReference>
<dbReference type="InterPro" id="IPR050570">
    <property type="entry name" value="Cell_wall_metabolism_enzyme"/>
</dbReference>
<keyword evidence="1 3" id="KW-0732">Signal</keyword>
<dbReference type="InterPro" id="IPR011055">
    <property type="entry name" value="Dup_hybrid_motif"/>
</dbReference>
<keyword evidence="2" id="KW-0175">Coiled coil</keyword>
<evidence type="ECO:0000259" key="4">
    <source>
        <dbReference type="Pfam" id="PF01551"/>
    </source>
</evidence>
<dbReference type="AlphaFoldDB" id="A0A6J4VSL0"/>
<dbReference type="Gene3D" id="6.10.250.3150">
    <property type="match status" value="1"/>
</dbReference>
<evidence type="ECO:0000313" key="5">
    <source>
        <dbReference type="EMBL" id="CAA9584217.1"/>
    </source>
</evidence>
<proteinExistence type="predicted"/>
<dbReference type="InterPro" id="IPR016047">
    <property type="entry name" value="M23ase_b-sheet_dom"/>
</dbReference>
<evidence type="ECO:0000256" key="1">
    <source>
        <dbReference type="ARBA" id="ARBA00022729"/>
    </source>
</evidence>
<feature type="chain" id="PRO_5026765885" evidence="3">
    <location>
        <begin position="24"/>
        <end position="379"/>
    </location>
</feature>
<sequence>MSAFVLSCCLIFWARPFGLLAQAAPPTVENLQQIQQKVEQYRTGVAKQQQHLQKIKGAAQRRLEGLRRNIDIATTQIESNEAQIAAATAQLQQLETDLVTTQKAHQQKQSATVARLRFLQRRRTTSGWAALLQSQTLEQFLDRRHQLKLVYQADQRVLASLKAEANKINTQKQQVEFKKNEIALLTQQLSAQRSEFEEQAQVQAKLVKRLSTDRQALAAAEVQLATDSENIGLVIQQRLNQRQDANTVVVYGTGRMSFPSNGPITSVFGWRMHPVLGSNRFHSGMDFGAEYGSPIRAADRGTVIFAGWYGGYGNAVIIDHGNAIITLYGHSSQLYVVEGQVVKRGQAIAAVGSTGLSTGPHLHFEVRYNGEPIDPGAYL</sequence>
<feature type="coiled-coil region" evidence="2">
    <location>
        <begin position="31"/>
        <end position="104"/>
    </location>
</feature>
<evidence type="ECO:0000256" key="3">
    <source>
        <dbReference type="SAM" id="SignalP"/>
    </source>
</evidence>
<feature type="coiled-coil region" evidence="2">
    <location>
        <begin position="158"/>
        <end position="195"/>
    </location>
</feature>
<organism evidence="5">
    <name type="scientific">uncultured Synechococcales cyanobacterium</name>
    <dbReference type="NCBI Taxonomy" id="1936017"/>
    <lineage>
        <taxon>Bacteria</taxon>
        <taxon>Bacillati</taxon>
        <taxon>Cyanobacteriota</taxon>
        <taxon>Cyanophyceae</taxon>
        <taxon>Synechococcales</taxon>
        <taxon>environmental samples</taxon>
    </lineage>
</organism>
<dbReference type="PANTHER" id="PTHR21666">
    <property type="entry name" value="PEPTIDASE-RELATED"/>
    <property type="match status" value="1"/>
</dbReference>
<dbReference type="FunFam" id="2.70.70.10:FF:000006">
    <property type="entry name" value="M23 family peptidase"/>
    <property type="match status" value="1"/>
</dbReference>
<name>A0A6J4VSL0_9CYAN</name>
<feature type="domain" description="M23ase beta-sheet core" evidence="4">
    <location>
        <begin position="280"/>
        <end position="375"/>
    </location>
</feature>
<evidence type="ECO:0000256" key="2">
    <source>
        <dbReference type="SAM" id="Coils"/>
    </source>
</evidence>
<dbReference type="EMBL" id="CADCWO010000189">
    <property type="protein sequence ID" value="CAA9584217.1"/>
    <property type="molecule type" value="Genomic_DNA"/>
</dbReference>
<dbReference type="CDD" id="cd12797">
    <property type="entry name" value="M23_peptidase"/>
    <property type="match status" value="1"/>
</dbReference>
<dbReference type="GO" id="GO:0004222">
    <property type="term" value="F:metalloendopeptidase activity"/>
    <property type="evidence" value="ECO:0007669"/>
    <property type="project" value="TreeGrafter"/>
</dbReference>